<keyword evidence="10" id="KW-1185">Reference proteome</keyword>
<evidence type="ECO:0000259" key="7">
    <source>
        <dbReference type="Pfam" id="PF02687"/>
    </source>
</evidence>
<dbReference type="EMBL" id="HE774682">
    <property type="protein sequence ID" value="CCG52539.1"/>
    <property type="molecule type" value="Genomic_DNA"/>
</dbReference>
<feature type="transmembrane region" description="Helical" evidence="6">
    <location>
        <begin position="302"/>
        <end position="323"/>
    </location>
</feature>
<accession>H8XSF4</accession>
<evidence type="ECO:0000256" key="1">
    <source>
        <dbReference type="ARBA" id="ARBA00004651"/>
    </source>
</evidence>
<dbReference type="STRING" id="1094466.KQS_02740"/>
<evidence type="ECO:0000256" key="5">
    <source>
        <dbReference type="ARBA" id="ARBA00023136"/>
    </source>
</evidence>
<dbReference type="OrthoDB" id="9784014at2"/>
<dbReference type="PANTHER" id="PTHR43738">
    <property type="entry name" value="ABC TRANSPORTER, MEMBRANE PROTEIN"/>
    <property type="match status" value="1"/>
</dbReference>
<evidence type="ECO:0000313" key="9">
    <source>
        <dbReference type="EMBL" id="CCG52539.1"/>
    </source>
</evidence>
<reference evidence="9 10" key="1">
    <citation type="journal article" date="2012" name="J. Bacteriol.">
        <title>Complete Genome Sequence of Flavobacterium indicum GPSTA100-9T, Isolated from Warm Spring Water.</title>
        <authorList>
            <person name="Barbier P."/>
            <person name="Houel A."/>
            <person name="Loux V."/>
            <person name="Poulain J."/>
            <person name="Bernardet J.F."/>
            <person name="Touchon M."/>
            <person name="Duchaud E."/>
        </authorList>
    </citation>
    <scope>NUCLEOTIDE SEQUENCE [LARGE SCALE GENOMIC DNA]</scope>
    <source>
        <strain evidence="10">DSM 17447 / CIP 109464 / GPTSA100-9</strain>
    </source>
</reference>
<evidence type="ECO:0000256" key="3">
    <source>
        <dbReference type="ARBA" id="ARBA00022692"/>
    </source>
</evidence>
<dbReference type="AlphaFoldDB" id="H8XSF4"/>
<dbReference type="PATRIC" id="fig|1094466.5.peg.543"/>
<dbReference type="eggNOG" id="COG0577">
    <property type="taxonomic scope" value="Bacteria"/>
</dbReference>
<proteinExistence type="predicted"/>
<evidence type="ECO:0000313" key="10">
    <source>
        <dbReference type="Proteomes" id="UP000007599"/>
    </source>
</evidence>
<protein>
    <recommendedName>
        <fullName evidence="11">ABC-type transport system, permease component</fullName>
    </recommendedName>
</protein>
<organism evidence="9 10">
    <name type="scientific">Flavobacterium indicum (strain DSM 17447 / CIP 109464 / GPTSA100-9)</name>
    <dbReference type="NCBI Taxonomy" id="1094466"/>
    <lineage>
        <taxon>Bacteria</taxon>
        <taxon>Pseudomonadati</taxon>
        <taxon>Bacteroidota</taxon>
        <taxon>Flavobacteriia</taxon>
        <taxon>Flavobacteriales</taxon>
        <taxon>Flavobacteriaceae</taxon>
        <taxon>Flavobacterium</taxon>
    </lineage>
</organism>
<evidence type="ECO:0000256" key="6">
    <source>
        <dbReference type="SAM" id="Phobius"/>
    </source>
</evidence>
<dbReference type="KEGG" id="fin:KQS_02740"/>
<feature type="domain" description="ABC3 transporter permease C-terminal" evidence="7">
    <location>
        <begin position="306"/>
        <end position="425"/>
    </location>
</feature>
<evidence type="ECO:0008006" key="11">
    <source>
        <dbReference type="Google" id="ProtNLM"/>
    </source>
</evidence>
<keyword evidence="3 6" id="KW-0812">Transmembrane</keyword>
<feature type="transmembrane region" description="Helical" evidence="6">
    <location>
        <begin position="344"/>
        <end position="365"/>
    </location>
</feature>
<dbReference type="Pfam" id="PF12704">
    <property type="entry name" value="MacB_PCD"/>
    <property type="match status" value="1"/>
</dbReference>
<evidence type="ECO:0000256" key="2">
    <source>
        <dbReference type="ARBA" id="ARBA00022475"/>
    </source>
</evidence>
<dbReference type="GO" id="GO:0005886">
    <property type="term" value="C:plasma membrane"/>
    <property type="evidence" value="ECO:0007669"/>
    <property type="project" value="UniProtKB-SubCell"/>
</dbReference>
<dbReference type="InterPro" id="IPR003838">
    <property type="entry name" value="ABC3_permease_C"/>
</dbReference>
<sequence>MIGKLAWKNIWFKPLNTILSILLLTASVAIITVLILVEKQFEEKYQSNLDGVDVVLGAQGSPLQLVLSSVYQVDDPTGNISYDSAKVWMRHPYVKKAIPLAFGDNYLGYKIVGTTTDYLDKFQAKFATGKSFEKNFEVVVGAEVATKLNLKIGDKFKGTHGSAAEGEVHEHGEYVVVGITKPTGKVIDNLILSNIPSVWQMHHLEENTSVENPAHGEEGHVHEEGDEHQHVHTEACNHQHEETDLTIDEPGMEITSVLVEFRNKMGVFVWPRLIAQNTKMQAALPTYQMNRLFELFGVGLNALSYLAFGIMLISGISIFIALFNTLKERKAEFALMRVNGAHRLQLLFVVLSESMLLCIVGYFFGTILGRLGLVWLSKASESDFKLGFNPMEIIWEKEGVLFGLTLLVGFVAALIPAVKAYTLNISKTLSNA</sequence>
<dbReference type="PANTHER" id="PTHR43738:SF2">
    <property type="entry name" value="ABC TRANSPORTER PERMEASE"/>
    <property type="match status" value="1"/>
</dbReference>
<feature type="domain" description="MacB-like periplasmic core" evidence="8">
    <location>
        <begin position="17"/>
        <end position="191"/>
    </location>
</feature>
<evidence type="ECO:0000256" key="4">
    <source>
        <dbReference type="ARBA" id="ARBA00022989"/>
    </source>
</evidence>
<dbReference type="InterPro" id="IPR025857">
    <property type="entry name" value="MacB_PCD"/>
</dbReference>
<reference evidence="10" key="2">
    <citation type="submission" date="2012-03" db="EMBL/GenBank/DDBJ databases">
        <title>Complete genome sequence of Flavobacterium indicum GPTSA100-9T, isolated from warm spring water.</title>
        <authorList>
            <person name="Barbier P."/>
            <person name="Houel A."/>
            <person name="Loux V."/>
            <person name="Poulain J."/>
            <person name="Bernardet J.-F."/>
            <person name="Touchon M."/>
            <person name="Duchaud E."/>
        </authorList>
    </citation>
    <scope>NUCLEOTIDE SEQUENCE [LARGE SCALE GENOMIC DNA]</scope>
    <source>
        <strain evidence="10">DSM 17447 / CIP 109464 / GPTSA100-9</strain>
    </source>
</reference>
<feature type="transmembrane region" description="Helical" evidence="6">
    <location>
        <begin position="12"/>
        <end position="37"/>
    </location>
</feature>
<comment type="subcellular location">
    <subcellularLocation>
        <location evidence="1">Cell membrane</location>
        <topology evidence="1">Multi-pass membrane protein</topology>
    </subcellularLocation>
</comment>
<dbReference type="HOGENOM" id="CLU_035316_0_0_10"/>
<dbReference type="RefSeq" id="WP_014387683.1">
    <property type="nucleotide sequence ID" value="NC_017025.1"/>
</dbReference>
<dbReference type="Pfam" id="PF02687">
    <property type="entry name" value="FtsX"/>
    <property type="match status" value="1"/>
</dbReference>
<name>H8XSF4_FLAIG</name>
<keyword evidence="4 6" id="KW-1133">Transmembrane helix</keyword>
<dbReference type="InterPro" id="IPR051125">
    <property type="entry name" value="ABC-4/HrtB_transporter"/>
</dbReference>
<keyword evidence="2" id="KW-1003">Cell membrane</keyword>
<dbReference type="Proteomes" id="UP000007599">
    <property type="component" value="Chromosome I"/>
</dbReference>
<gene>
    <name evidence="9" type="ordered locus">KQS_02740</name>
</gene>
<feature type="transmembrane region" description="Helical" evidence="6">
    <location>
        <begin position="399"/>
        <end position="418"/>
    </location>
</feature>
<evidence type="ECO:0000259" key="8">
    <source>
        <dbReference type="Pfam" id="PF12704"/>
    </source>
</evidence>
<keyword evidence="5 6" id="KW-0472">Membrane</keyword>